<dbReference type="GeneID" id="44079270"/>
<keyword evidence="1" id="KW-0812">Transmembrane</keyword>
<feature type="transmembrane region" description="Helical" evidence="1">
    <location>
        <begin position="131"/>
        <end position="151"/>
    </location>
</feature>
<feature type="transmembrane region" description="Helical" evidence="1">
    <location>
        <begin position="89"/>
        <end position="110"/>
    </location>
</feature>
<proteinExistence type="predicted"/>
<sequence length="540" mass="56411">MSSSLRTGIRTGLNRPGVFGVVAAALTLEFLSRVVVGALWNPLTAVFLPPFFGALVLGGAFPVVCTVATGDDASWITFPTTVGARWPSLLAFAVIGHLVALVAGTGLFLVCDTAIRFVLYAVIGEHLPAGFVVYLPMVGVSSGTLVAWALLPSALAPLLDEEAVRPGLHVALRSIVAAVIESPRRTALLLSSHAVVAVAVAGSAVTGLVYTGGISSFLRLAIVGGGLALLSGTVLFHFVYAIHAASPVTARTVTATVPVRRLAVAALLCLSLVAGAGAVRVTETRPIDTAPDPLPDNPTGAYTVALENTGRANHVSVVTSNVSGEDRFTGRYRAVDRRNRRYLDRTVISAPKLTTRTTLYGSSGVVAYDTRSVDGLPLNALEGDFDVVAAAPGYWTVRQGTDDSGAGGRFALPMPRTGEWTVANRSDSHLTLVLTGDSAYEAVFGYTPASGGVSVEDARLRMVVETERGVVSGGNATIRTDDSTGATANESSNTTTAAANAANRTVTRFRYDVRVDTAVEQPDALGSPTLSEWVWRLFAY</sequence>
<accession>A0A6C0UFM4</accession>
<evidence type="ECO:0000313" key="2">
    <source>
        <dbReference type="EMBL" id="QIB74185.1"/>
    </source>
</evidence>
<feature type="transmembrane region" description="Helical" evidence="1">
    <location>
        <begin position="262"/>
        <end position="281"/>
    </location>
</feature>
<feature type="transmembrane region" description="Helical" evidence="1">
    <location>
        <begin position="187"/>
        <end position="211"/>
    </location>
</feature>
<gene>
    <name evidence="2" type="ORF">G3I44_07675</name>
</gene>
<protein>
    <submittedName>
        <fullName evidence="2">Uncharacterized protein</fullName>
    </submittedName>
</protein>
<dbReference type="AlphaFoldDB" id="A0A6C0UFM4"/>
<feature type="transmembrane region" description="Helical" evidence="1">
    <location>
        <begin position="20"/>
        <end position="40"/>
    </location>
</feature>
<keyword evidence="1" id="KW-0472">Membrane</keyword>
<dbReference type="EMBL" id="CP048739">
    <property type="protein sequence ID" value="QIB74185.1"/>
    <property type="molecule type" value="Genomic_DNA"/>
</dbReference>
<name>A0A6C0UFM4_9EURY</name>
<feature type="transmembrane region" description="Helical" evidence="1">
    <location>
        <begin position="47"/>
        <end position="69"/>
    </location>
</feature>
<evidence type="ECO:0000256" key="1">
    <source>
        <dbReference type="SAM" id="Phobius"/>
    </source>
</evidence>
<keyword evidence="1" id="KW-1133">Transmembrane helix</keyword>
<dbReference type="RefSeq" id="WP_163486131.1">
    <property type="nucleotide sequence ID" value="NZ_CP048739.1"/>
</dbReference>
<organism evidence="2 3">
    <name type="scientific">Halogeometricum borinquense</name>
    <dbReference type="NCBI Taxonomy" id="60847"/>
    <lineage>
        <taxon>Archaea</taxon>
        <taxon>Methanobacteriati</taxon>
        <taxon>Methanobacteriota</taxon>
        <taxon>Stenosarchaea group</taxon>
        <taxon>Halobacteria</taxon>
        <taxon>Halobacteriales</taxon>
        <taxon>Haloferacaceae</taxon>
        <taxon>Halogeometricum</taxon>
    </lineage>
</organism>
<evidence type="ECO:0000313" key="3">
    <source>
        <dbReference type="Proteomes" id="UP000465846"/>
    </source>
</evidence>
<feature type="transmembrane region" description="Helical" evidence="1">
    <location>
        <begin position="217"/>
        <end position="242"/>
    </location>
</feature>
<dbReference type="Proteomes" id="UP000465846">
    <property type="component" value="Chromosome"/>
</dbReference>
<reference evidence="2 3" key="1">
    <citation type="submission" date="2020-02" db="EMBL/GenBank/DDBJ databases">
        <title>Whole genome sequence of Halogeometricum borinquense strain wsp4.</title>
        <authorList>
            <person name="Verma D.K."/>
            <person name="Gopal K."/>
            <person name="Prasad E.S."/>
        </authorList>
    </citation>
    <scope>NUCLEOTIDE SEQUENCE [LARGE SCALE GENOMIC DNA]</scope>
    <source>
        <strain evidence="3">wsp4</strain>
    </source>
</reference>